<gene>
    <name evidence="8" type="ORF">R3W88_008534</name>
</gene>
<dbReference type="GO" id="GO:0003700">
    <property type="term" value="F:DNA-binding transcription factor activity"/>
    <property type="evidence" value="ECO:0007669"/>
    <property type="project" value="InterPro"/>
</dbReference>
<keyword evidence="9" id="KW-1185">Reference proteome</keyword>
<dbReference type="PANTHER" id="PTHR31190:SF287">
    <property type="entry name" value="DEVELOPMENT RELATED ERF PROTEIN"/>
    <property type="match status" value="1"/>
</dbReference>
<evidence type="ECO:0000313" key="8">
    <source>
        <dbReference type="EMBL" id="KAK4734273.1"/>
    </source>
</evidence>
<dbReference type="GO" id="GO:0009873">
    <property type="term" value="P:ethylene-activated signaling pathway"/>
    <property type="evidence" value="ECO:0007669"/>
    <property type="project" value="InterPro"/>
</dbReference>
<evidence type="ECO:0000259" key="7">
    <source>
        <dbReference type="PROSITE" id="PS51032"/>
    </source>
</evidence>
<comment type="subcellular location">
    <subcellularLocation>
        <location evidence="1">Nucleus</location>
    </subcellularLocation>
</comment>
<dbReference type="GO" id="GO:0003677">
    <property type="term" value="F:DNA binding"/>
    <property type="evidence" value="ECO:0007669"/>
    <property type="project" value="UniProtKB-KW"/>
</dbReference>
<dbReference type="InterPro" id="IPR044808">
    <property type="entry name" value="ERF_plant"/>
</dbReference>
<accession>A0AAV9M8A1</accession>
<dbReference type="PANTHER" id="PTHR31190">
    <property type="entry name" value="DNA-BINDING DOMAIN"/>
    <property type="match status" value="1"/>
</dbReference>
<evidence type="ECO:0000256" key="3">
    <source>
        <dbReference type="ARBA" id="ARBA00023125"/>
    </source>
</evidence>
<evidence type="ECO:0000256" key="2">
    <source>
        <dbReference type="ARBA" id="ARBA00023015"/>
    </source>
</evidence>
<protein>
    <recommendedName>
        <fullName evidence="7">AP2/ERF domain-containing protein</fullName>
    </recommendedName>
</protein>
<dbReference type="Proteomes" id="UP001311915">
    <property type="component" value="Unassembled WGS sequence"/>
</dbReference>
<keyword evidence="5" id="KW-0539">Nucleus</keyword>
<organism evidence="8 9">
    <name type="scientific">Solanum pinnatisectum</name>
    <name type="common">tansyleaf nightshade</name>
    <dbReference type="NCBI Taxonomy" id="50273"/>
    <lineage>
        <taxon>Eukaryota</taxon>
        <taxon>Viridiplantae</taxon>
        <taxon>Streptophyta</taxon>
        <taxon>Embryophyta</taxon>
        <taxon>Tracheophyta</taxon>
        <taxon>Spermatophyta</taxon>
        <taxon>Magnoliopsida</taxon>
        <taxon>eudicotyledons</taxon>
        <taxon>Gunneridae</taxon>
        <taxon>Pentapetalae</taxon>
        <taxon>asterids</taxon>
        <taxon>lamiids</taxon>
        <taxon>Solanales</taxon>
        <taxon>Solanaceae</taxon>
        <taxon>Solanoideae</taxon>
        <taxon>Solaneae</taxon>
        <taxon>Solanum</taxon>
    </lineage>
</organism>
<reference evidence="8 9" key="1">
    <citation type="submission" date="2023-10" db="EMBL/GenBank/DDBJ databases">
        <title>Genome-Wide Identification Analysis in wild type Solanum Pinnatisectum Reveals Some Genes Defensing Phytophthora Infestans.</title>
        <authorList>
            <person name="Sun C."/>
        </authorList>
    </citation>
    <scope>NUCLEOTIDE SEQUENCE [LARGE SCALE GENOMIC DNA]</scope>
    <source>
        <strain evidence="8">LQN</strain>
        <tissue evidence="8">Leaf</tissue>
    </source>
</reference>
<evidence type="ECO:0000256" key="5">
    <source>
        <dbReference type="ARBA" id="ARBA00023242"/>
    </source>
</evidence>
<feature type="region of interest" description="Disordered" evidence="6">
    <location>
        <begin position="44"/>
        <end position="79"/>
    </location>
</feature>
<dbReference type="PROSITE" id="PS51032">
    <property type="entry name" value="AP2_ERF"/>
    <property type="match status" value="1"/>
</dbReference>
<keyword evidence="2" id="KW-0805">Transcription regulation</keyword>
<comment type="caution">
    <text evidence="8">The sequence shown here is derived from an EMBL/GenBank/DDBJ whole genome shotgun (WGS) entry which is preliminary data.</text>
</comment>
<dbReference type="AlphaFoldDB" id="A0AAV9M8A1"/>
<dbReference type="InterPro" id="IPR036955">
    <property type="entry name" value="AP2/ERF_dom_sf"/>
</dbReference>
<keyword evidence="4" id="KW-0804">Transcription</keyword>
<dbReference type="InterPro" id="IPR001471">
    <property type="entry name" value="AP2/ERF_dom"/>
</dbReference>
<keyword evidence="3" id="KW-0238">DNA-binding</keyword>
<dbReference type="InterPro" id="IPR016177">
    <property type="entry name" value="DNA-bd_dom_sf"/>
</dbReference>
<proteinExistence type="predicted"/>
<sequence>MTTKEEEKLTLQLISEHLLGDSIIHYDPLPLFTSHHKPNNFILSPTTSSVGSNPDRKVTGLGYGSSTADEGKKKQYRRVRRRPWGKYAAEIRDPTRKGSRSLRLCSFFKLRGRKPILNFPFDAGNLIPPVTIGRRGE</sequence>
<evidence type="ECO:0000256" key="6">
    <source>
        <dbReference type="SAM" id="MobiDB-lite"/>
    </source>
</evidence>
<evidence type="ECO:0000313" key="9">
    <source>
        <dbReference type="Proteomes" id="UP001311915"/>
    </source>
</evidence>
<evidence type="ECO:0000256" key="4">
    <source>
        <dbReference type="ARBA" id="ARBA00023163"/>
    </source>
</evidence>
<evidence type="ECO:0000256" key="1">
    <source>
        <dbReference type="ARBA" id="ARBA00004123"/>
    </source>
</evidence>
<dbReference type="Gene3D" id="3.30.730.10">
    <property type="entry name" value="AP2/ERF domain"/>
    <property type="match status" value="1"/>
</dbReference>
<dbReference type="SMART" id="SM00380">
    <property type="entry name" value="AP2"/>
    <property type="match status" value="1"/>
</dbReference>
<dbReference type="GO" id="GO:0005634">
    <property type="term" value="C:nucleus"/>
    <property type="evidence" value="ECO:0007669"/>
    <property type="project" value="UniProtKB-SubCell"/>
</dbReference>
<name>A0AAV9M8A1_9SOLN</name>
<feature type="domain" description="AP2/ERF" evidence="7">
    <location>
        <begin position="75"/>
        <end position="107"/>
    </location>
</feature>
<dbReference type="SUPFAM" id="SSF54171">
    <property type="entry name" value="DNA-binding domain"/>
    <property type="match status" value="1"/>
</dbReference>
<dbReference type="EMBL" id="JAWPEI010000002">
    <property type="protein sequence ID" value="KAK4734273.1"/>
    <property type="molecule type" value="Genomic_DNA"/>
</dbReference>